<dbReference type="FunFam" id="2.40.50.140:FF:000221">
    <property type="entry name" value="DNA-directed RNA polymerase III subunit"/>
    <property type="match status" value="1"/>
</dbReference>
<dbReference type="Pfam" id="PF08292">
    <property type="entry name" value="RNA_pol_Rbc25"/>
    <property type="match status" value="1"/>
</dbReference>
<keyword evidence="10" id="KW-1185">Reference proteome</keyword>
<comment type="subcellular location">
    <subcellularLocation>
        <location evidence="1 6">Nucleus</location>
    </subcellularLocation>
</comment>
<dbReference type="InterPro" id="IPR013238">
    <property type="entry name" value="RNA_pol_III_Rbc25"/>
</dbReference>
<dbReference type="GO" id="GO:0005666">
    <property type="term" value="C:RNA polymerase III complex"/>
    <property type="evidence" value="ECO:0007669"/>
    <property type="project" value="UniProtKB-ARBA"/>
</dbReference>
<comment type="caution">
    <text evidence="9">The sequence shown here is derived from an EMBL/GenBank/DDBJ whole genome shotgun (WGS) entry which is preliminary data.</text>
</comment>
<dbReference type="InterPro" id="IPR045113">
    <property type="entry name" value="Rpb7-like"/>
</dbReference>
<proteinExistence type="inferred from homology"/>
<dbReference type="AlphaFoldDB" id="A0A9P7QM83"/>
<dbReference type="Pfam" id="PF03876">
    <property type="entry name" value="SHS2_Rpb7-N"/>
    <property type="match status" value="1"/>
</dbReference>
<evidence type="ECO:0000256" key="6">
    <source>
        <dbReference type="RuleBase" id="RU369086"/>
    </source>
</evidence>
<dbReference type="EMBL" id="SRRH01000035">
    <property type="protein sequence ID" value="KAG6301857.1"/>
    <property type="molecule type" value="Genomic_DNA"/>
</dbReference>
<dbReference type="Gene3D" id="2.40.50.140">
    <property type="entry name" value="Nucleic acid-binding proteins"/>
    <property type="match status" value="1"/>
</dbReference>
<comment type="similarity">
    <text evidence="2">Belongs to the eukaryotic RPB7/RPC8 RNA polymerase subunit family.</text>
</comment>
<dbReference type="SUPFAM" id="SSF50249">
    <property type="entry name" value="Nucleic acid-binding proteins"/>
    <property type="match status" value="1"/>
</dbReference>
<organism evidence="9 10">
    <name type="scientific">Claviceps aff. purpurea</name>
    <dbReference type="NCBI Taxonomy" id="1967640"/>
    <lineage>
        <taxon>Eukaryota</taxon>
        <taxon>Fungi</taxon>
        <taxon>Dikarya</taxon>
        <taxon>Ascomycota</taxon>
        <taxon>Pezizomycotina</taxon>
        <taxon>Sordariomycetes</taxon>
        <taxon>Hypocreomycetidae</taxon>
        <taxon>Hypocreales</taxon>
        <taxon>Clavicipitaceae</taxon>
        <taxon>Claviceps</taxon>
    </lineage>
</organism>
<evidence type="ECO:0000259" key="7">
    <source>
        <dbReference type="Pfam" id="PF03876"/>
    </source>
</evidence>
<sequence>MSQRAAVLPKLAGGELSGAGPLFKLGLVHFDWSEHFTLPSSAKASVRPVNHGILEIVSNVREFCRKLIIIDSVGALVSPYGWPLNQNVHLAPRSCHCNEGMPNEVTNLTQTKISDLVQIAPEDFSKHSIVAIQDNINAKYSNKVIQKIGLCICLYDLLWSSEGLIGHGTGLVNVNVEFRMIVFRPFKGEVMLARIRSSTPAGINLRTDFFDDIFIPYEELPQGAEYNHSEQLWIWNLDGDRLFYDNHEMVRFQVIDEEWHDQTPIGPTQSEDTPTKTPYKVKGSMAREGLGVCLWWDGA</sequence>
<dbReference type="Gene3D" id="3.30.1490.120">
    <property type="entry name" value="RNA polymerase Rpb7-like, N-terminal domain"/>
    <property type="match status" value="1"/>
</dbReference>
<comment type="function">
    <text evidence="6">DNA-dependent RNA polymerase which catalyzes the transcription of DNA into RNA using the four ribonucleoside triphosphates as substrates.</text>
</comment>
<dbReference type="InterPro" id="IPR012340">
    <property type="entry name" value="NA-bd_OB-fold"/>
</dbReference>
<evidence type="ECO:0000256" key="3">
    <source>
        <dbReference type="ARBA" id="ARBA00022478"/>
    </source>
</evidence>
<evidence type="ECO:0000313" key="10">
    <source>
        <dbReference type="Proteomes" id="UP000707071"/>
    </source>
</evidence>
<dbReference type="Proteomes" id="UP000707071">
    <property type="component" value="Unassembled WGS sequence"/>
</dbReference>
<dbReference type="CDD" id="cd04330">
    <property type="entry name" value="RNAP_III_Rpc25_N"/>
    <property type="match status" value="1"/>
</dbReference>
<keyword evidence="3 6" id="KW-0240">DNA-directed RNA polymerase</keyword>
<reference evidence="9 10" key="1">
    <citation type="journal article" date="2020" name="bioRxiv">
        <title>Whole genome comparisons of ergot fungi reveals the divergence and evolution of species within the genus Claviceps are the result of varying mechanisms driving genome evolution and host range expansion.</title>
        <authorList>
            <person name="Wyka S.A."/>
            <person name="Mondo S.J."/>
            <person name="Liu M."/>
            <person name="Dettman J."/>
            <person name="Nalam V."/>
            <person name="Broders K.D."/>
        </authorList>
    </citation>
    <scope>NUCLEOTIDE SEQUENCE [LARGE SCALE GENOMIC DNA]</scope>
    <source>
        <strain evidence="9 10">Clav52</strain>
    </source>
</reference>
<protein>
    <recommendedName>
        <fullName evidence="6">DNA-directed RNA polymerase subunit</fullName>
    </recommendedName>
</protein>
<feature type="domain" description="RNA polymerase Rpb7-like N-terminal" evidence="7">
    <location>
        <begin position="114"/>
        <end position="170"/>
    </location>
</feature>
<evidence type="ECO:0000256" key="5">
    <source>
        <dbReference type="ARBA" id="ARBA00023242"/>
    </source>
</evidence>
<feature type="domain" description="RNA polymerase III subunit Rpc25" evidence="8">
    <location>
        <begin position="189"/>
        <end position="296"/>
    </location>
</feature>
<dbReference type="FunFam" id="3.30.1490.120:FF:000001">
    <property type="entry name" value="DNA-directed RNA polymerase II subunit RPB7"/>
    <property type="match status" value="1"/>
</dbReference>
<dbReference type="SUPFAM" id="SSF88798">
    <property type="entry name" value="N-terminal, heterodimerisation domain of RBP7 (RpoE)"/>
    <property type="match status" value="1"/>
</dbReference>
<dbReference type="GO" id="GO:0006384">
    <property type="term" value="P:transcription initiation at RNA polymerase III promoter"/>
    <property type="evidence" value="ECO:0007669"/>
    <property type="project" value="TreeGrafter"/>
</dbReference>
<name>A0A9P7QM83_9HYPO</name>
<evidence type="ECO:0000256" key="2">
    <source>
        <dbReference type="ARBA" id="ARBA00009307"/>
    </source>
</evidence>
<dbReference type="PANTHER" id="PTHR12709:SF1">
    <property type="entry name" value="DNA-DIRECTED RNA POLYMERASE III SUBUNIT RPC8"/>
    <property type="match status" value="1"/>
</dbReference>
<gene>
    <name evidence="9" type="ORF">E4U09_004341</name>
</gene>
<keyword evidence="5 6" id="KW-0539">Nucleus</keyword>
<accession>A0A9P7QM83</accession>
<dbReference type="InterPro" id="IPR005576">
    <property type="entry name" value="Rpb7-like_N"/>
</dbReference>
<dbReference type="InterPro" id="IPR036898">
    <property type="entry name" value="RNA_pol_Rpb7-like_N_sf"/>
</dbReference>
<evidence type="ECO:0000313" key="9">
    <source>
        <dbReference type="EMBL" id="KAG6301857.1"/>
    </source>
</evidence>
<evidence type="ECO:0000259" key="8">
    <source>
        <dbReference type="Pfam" id="PF08292"/>
    </source>
</evidence>
<dbReference type="PANTHER" id="PTHR12709">
    <property type="entry name" value="DNA-DIRECTED RNA POLYMERASE II, III"/>
    <property type="match status" value="1"/>
</dbReference>
<evidence type="ECO:0000256" key="1">
    <source>
        <dbReference type="ARBA" id="ARBA00004123"/>
    </source>
</evidence>
<keyword evidence="4 6" id="KW-0804">Transcription</keyword>
<evidence type="ECO:0000256" key="4">
    <source>
        <dbReference type="ARBA" id="ARBA00023163"/>
    </source>
</evidence>